<dbReference type="RefSeq" id="WP_072834861.1">
    <property type="nucleotide sequence ID" value="NZ_FQUU01000005.1"/>
</dbReference>
<dbReference type="Gene3D" id="2.60.120.200">
    <property type="match status" value="1"/>
</dbReference>
<dbReference type="OrthoDB" id="1652165at2"/>
<evidence type="ECO:0000313" key="2">
    <source>
        <dbReference type="EMBL" id="SHF02911.1"/>
    </source>
</evidence>
<dbReference type="AlphaFoldDB" id="A0A1M4YAT5"/>
<keyword evidence="3" id="KW-1185">Reference proteome</keyword>
<dbReference type="InterPro" id="IPR007110">
    <property type="entry name" value="Ig-like_dom"/>
</dbReference>
<dbReference type="Pfam" id="PF13585">
    <property type="entry name" value="CHU_C"/>
    <property type="match status" value="1"/>
</dbReference>
<dbReference type="InterPro" id="IPR044023">
    <property type="entry name" value="Ig_7"/>
</dbReference>
<dbReference type="PROSITE" id="PS50835">
    <property type="entry name" value="IG_LIKE"/>
    <property type="match status" value="1"/>
</dbReference>
<accession>A0A1M4YAT5</accession>
<dbReference type="InterPro" id="IPR026341">
    <property type="entry name" value="T9SS_type_B"/>
</dbReference>
<gene>
    <name evidence="2" type="ORF">SAMN02745131_01661</name>
</gene>
<dbReference type="STRING" id="1121884.SAMN02745131_01661"/>
<dbReference type="Proteomes" id="UP000184048">
    <property type="component" value="Unassembled WGS sequence"/>
</dbReference>
<proteinExistence type="predicted"/>
<dbReference type="Pfam" id="PF19081">
    <property type="entry name" value="Ig_7"/>
    <property type="match status" value="1"/>
</dbReference>
<reference evidence="2 3" key="1">
    <citation type="submission" date="2016-11" db="EMBL/GenBank/DDBJ databases">
        <authorList>
            <person name="Jaros S."/>
            <person name="Januszkiewicz K."/>
            <person name="Wedrychowicz H."/>
        </authorList>
    </citation>
    <scope>NUCLEOTIDE SEQUENCE [LARGE SCALE GENOMIC DNA]</scope>
    <source>
        <strain evidence="2 3">DSM 18119</strain>
    </source>
</reference>
<name>A0A1M4YAT5_9BACT</name>
<sequence length="643" mass="68764">MNPPRVLLVLISFVLVKICGAQLCQGSLGDPIVNITFGSGSNPGQPLAAASTSYQYVSHDCPSDGFYTVRNRTDQCFTGWHTLTADHTGNGNGYFMLVNATEQPSAFYVDTVNLQCNNTTYEFAAWVVNMNRPFECNGNPNKPNLTFNIETVDGKVLQSGNSGDIGPQTGPEWRQYGFFFNTPTNTSRIVLRIINNAMGGCGNDLALDDITFRPCGPRLNAAITGNGTSMNFCQGQVLPQTITCQVSAGYSNPHYQWQQRINSATSWIDIPGANDVNLQTDLSANTAPGVYEYRLSVSQQENIGNAVCRVNSNVISITVNPTPVPSASNNSPICSGANVLVSAANGEKYAWTGPNGFTSTAPGFTLDNAQAGQTGKYFVEVTSAAGCKATDSTGVIVHPTPIASVSPGSVSICEGATTNLQATGGNSYTWSPALHLSSFSDAAPVASPVDSTLYQVIVANDFQCTDTGYVQVNVSKKARANAGPDKALLVGQVIQLQGSASGTNTSFSWSPTTYMDDATDLEPHVHPDADITYKLEVVSNDGCGTAIDSVKVSVFNDIYIPNAFSPNGDGKNDTWNIPVLQVYTNVDILVFNRWGAVVYHAKNNSSPWDGRFKGSDLPVGIYPYIIQVKDIGIKRTGWVMIVR</sequence>
<evidence type="ECO:0000259" key="1">
    <source>
        <dbReference type="PROSITE" id="PS50835"/>
    </source>
</evidence>
<organism evidence="2 3">
    <name type="scientific">Flavisolibacter ginsengisoli DSM 18119</name>
    <dbReference type="NCBI Taxonomy" id="1121884"/>
    <lineage>
        <taxon>Bacteria</taxon>
        <taxon>Pseudomonadati</taxon>
        <taxon>Bacteroidota</taxon>
        <taxon>Chitinophagia</taxon>
        <taxon>Chitinophagales</taxon>
        <taxon>Chitinophagaceae</taxon>
        <taxon>Flavisolibacter</taxon>
    </lineage>
</organism>
<dbReference type="InterPro" id="IPR013783">
    <property type="entry name" value="Ig-like_fold"/>
</dbReference>
<feature type="domain" description="Ig-like" evidence="1">
    <location>
        <begin position="217"/>
        <end position="318"/>
    </location>
</feature>
<dbReference type="NCBIfam" id="TIGR04131">
    <property type="entry name" value="Bac_Flav_CTERM"/>
    <property type="match status" value="1"/>
</dbReference>
<protein>
    <submittedName>
        <fullName evidence="2">Gliding motility-associated C-terminal domain-containing protein</fullName>
    </submittedName>
</protein>
<dbReference type="EMBL" id="FQUU01000005">
    <property type="protein sequence ID" value="SHF02911.1"/>
    <property type="molecule type" value="Genomic_DNA"/>
</dbReference>
<evidence type="ECO:0000313" key="3">
    <source>
        <dbReference type="Proteomes" id="UP000184048"/>
    </source>
</evidence>
<dbReference type="Gene3D" id="2.60.40.10">
    <property type="entry name" value="Immunoglobulins"/>
    <property type="match status" value="2"/>
</dbReference>